<feature type="binding site" evidence="6">
    <location>
        <begin position="175"/>
        <end position="176"/>
    </location>
    <ligand>
        <name>S-adenosyl-L-methionine</name>
        <dbReference type="ChEBI" id="CHEBI:59789"/>
    </ligand>
</feature>
<dbReference type="GeneID" id="100900883"/>
<dbReference type="InterPro" id="IPR004033">
    <property type="entry name" value="UbiE/COQ5_MeTrFase"/>
</dbReference>
<dbReference type="InterPro" id="IPR029063">
    <property type="entry name" value="SAM-dependent_MTases_sf"/>
</dbReference>
<dbReference type="CDD" id="cd02440">
    <property type="entry name" value="AdoMet_MTases"/>
    <property type="match status" value="1"/>
</dbReference>
<dbReference type="Gene3D" id="3.40.50.150">
    <property type="entry name" value="Vaccinia Virus protein VP39"/>
    <property type="match status" value="1"/>
</dbReference>
<dbReference type="GO" id="GO:0008425">
    <property type="term" value="F:2-methoxy-6-polyprenyl-1,4-benzoquinol methyltransferase activity"/>
    <property type="evidence" value="ECO:0007669"/>
    <property type="project" value="UniProtKB-UniRule"/>
</dbReference>
<evidence type="ECO:0000256" key="4">
    <source>
        <dbReference type="ARBA" id="ARBA00022691"/>
    </source>
</evidence>
<evidence type="ECO:0000256" key="1">
    <source>
        <dbReference type="ARBA" id="ARBA00022603"/>
    </source>
</evidence>
<evidence type="ECO:0000256" key="3">
    <source>
        <dbReference type="ARBA" id="ARBA00022688"/>
    </source>
</evidence>
<evidence type="ECO:0000256" key="2">
    <source>
        <dbReference type="ARBA" id="ARBA00022679"/>
    </source>
</evidence>
<dbReference type="GO" id="GO:0032259">
    <property type="term" value="P:methylation"/>
    <property type="evidence" value="ECO:0007669"/>
    <property type="project" value="UniProtKB-KW"/>
</dbReference>
<dbReference type="KEGG" id="goe:100900883"/>
<dbReference type="HAMAP" id="MF_01813">
    <property type="entry name" value="MenG_UbiE_methyltr"/>
    <property type="match status" value="1"/>
</dbReference>
<dbReference type="RefSeq" id="XP_003743955.1">
    <property type="nucleotide sequence ID" value="XM_003743907.1"/>
</dbReference>
<dbReference type="FunFam" id="3.40.50.150:FF:000064">
    <property type="entry name" value="2-methoxy-6-polyprenyl-1,4-benzoquinol methylase, mitochondrial"/>
    <property type="match status" value="1"/>
</dbReference>
<name>A0AAJ6QRZ3_9ACAR</name>
<reference evidence="8" key="1">
    <citation type="submission" date="2025-08" db="UniProtKB">
        <authorList>
            <consortium name="RefSeq"/>
        </authorList>
    </citation>
    <scope>IDENTIFICATION</scope>
</reference>
<dbReference type="PROSITE" id="PS01184">
    <property type="entry name" value="UBIE_2"/>
    <property type="match status" value="1"/>
</dbReference>
<proteinExistence type="inferred from homology"/>
<evidence type="ECO:0000256" key="5">
    <source>
        <dbReference type="ARBA" id="ARBA00046387"/>
    </source>
</evidence>
<dbReference type="PROSITE" id="PS51608">
    <property type="entry name" value="SAM_MT_UBIE"/>
    <property type="match status" value="1"/>
</dbReference>
<dbReference type="InterPro" id="IPR023576">
    <property type="entry name" value="UbiE/COQ5_MeTrFase_CS"/>
</dbReference>
<keyword evidence="6" id="KW-0496">Mitochondrion</keyword>
<comment type="caution">
    <text evidence="6">Lacks conserved residue(s) required for the propagation of feature annotation.</text>
</comment>
<dbReference type="SUPFAM" id="SSF53335">
    <property type="entry name" value="S-adenosyl-L-methionine-dependent methyltransferases"/>
    <property type="match status" value="1"/>
</dbReference>
<keyword evidence="6" id="KW-0472">Membrane</keyword>
<comment type="catalytic activity">
    <reaction evidence="6">
        <text>a 2-methoxy-6-(all-trans-polyprenyl)benzene-1,4-diol + S-adenosyl-L-methionine = a 5-methoxy-2-methyl-3-(all-trans-polyprenyl)benzene-1,4-diol + S-adenosyl-L-homocysteine + H(+)</text>
        <dbReference type="Rhea" id="RHEA:28286"/>
        <dbReference type="Rhea" id="RHEA-COMP:10858"/>
        <dbReference type="Rhea" id="RHEA-COMP:10859"/>
        <dbReference type="ChEBI" id="CHEBI:15378"/>
        <dbReference type="ChEBI" id="CHEBI:57856"/>
        <dbReference type="ChEBI" id="CHEBI:59789"/>
        <dbReference type="ChEBI" id="CHEBI:84166"/>
        <dbReference type="ChEBI" id="CHEBI:84167"/>
        <dbReference type="EC" id="2.1.1.201"/>
    </reaction>
</comment>
<dbReference type="GO" id="GO:0031314">
    <property type="term" value="C:extrinsic component of mitochondrial inner membrane"/>
    <property type="evidence" value="ECO:0007669"/>
    <property type="project" value="UniProtKB-UniRule"/>
</dbReference>
<sequence length="303" mass="33789">MWLTARKRLLDVSAKQLRVAHDASRLLSRPQSASYATRFSSESTQKALKDHNTNFGYEKVSEDQKQQMVKGVFNSVASNYDLMNDVSSLGIHRCWKDHLVEKIRPVPGMRLLDVAGGTGDIALRFIKQAKINGLRLGIRSEKPTEAVVCDINSAMLAAGKSRPGIPRGVSWLEGNAEELPLEAASFDVVTIGFGIRNVTHIDRALAEALRVLKPGGRFYCLEFSQVENPLFSKVYDLYSFQVIPVMGQIFAGDWKSYQYLVESIRKFPSQDVFSEMIRSAGFKCVSHENLFNGVAAIHVGFKI</sequence>
<keyword evidence="6" id="KW-0999">Mitochondrion inner membrane</keyword>
<evidence type="ECO:0000313" key="8">
    <source>
        <dbReference type="RefSeq" id="XP_003743955.1"/>
    </source>
</evidence>
<comment type="pathway">
    <text evidence="6">Cofactor biosynthesis; ubiquinone biosynthesis.</text>
</comment>
<dbReference type="NCBIfam" id="NF001244">
    <property type="entry name" value="PRK00216.1-5"/>
    <property type="match status" value="1"/>
</dbReference>
<keyword evidence="7" id="KW-1185">Reference proteome</keyword>
<organism evidence="7 8">
    <name type="scientific">Galendromus occidentalis</name>
    <name type="common">western predatory mite</name>
    <dbReference type="NCBI Taxonomy" id="34638"/>
    <lineage>
        <taxon>Eukaryota</taxon>
        <taxon>Metazoa</taxon>
        <taxon>Ecdysozoa</taxon>
        <taxon>Arthropoda</taxon>
        <taxon>Chelicerata</taxon>
        <taxon>Arachnida</taxon>
        <taxon>Acari</taxon>
        <taxon>Parasitiformes</taxon>
        <taxon>Mesostigmata</taxon>
        <taxon>Gamasina</taxon>
        <taxon>Phytoseioidea</taxon>
        <taxon>Phytoseiidae</taxon>
        <taxon>Typhlodrominae</taxon>
        <taxon>Galendromus</taxon>
    </lineage>
</organism>
<dbReference type="EC" id="2.1.1.201" evidence="6"/>
<dbReference type="AlphaFoldDB" id="A0AAJ6QRZ3"/>
<keyword evidence="1 6" id="KW-0489">Methyltransferase</keyword>
<feature type="binding site" evidence="6">
    <location>
        <position position="118"/>
    </location>
    <ligand>
        <name>S-adenosyl-L-methionine</name>
        <dbReference type="ChEBI" id="CHEBI:59789"/>
    </ligand>
</feature>
<keyword evidence="4 6" id="KW-0949">S-adenosyl-L-methionine</keyword>
<dbReference type="PANTHER" id="PTHR43591:SF24">
    <property type="entry name" value="2-METHOXY-6-POLYPRENYL-1,4-BENZOQUINOL METHYLASE, MITOCHONDRIAL"/>
    <property type="match status" value="1"/>
</dbReference>
<dbReference type="PANTHER" id="PTHR43591">
    <property type="entry name" value="METHYLTRANSFERASE"/>
    <property type="match status" value="1"/>
</dbReference>
<comment type="similarity">
    <text evidence="6">Belongs to the class I-like SAM-binding methyltransferase superfamily. MenG/UbiE family.</text>
</comment>
<keyword evidence="2 6" id="KW-0808">Transferase</keyword>
<comment type="subunit">
    <text evidence="5">Component of a multi-subunit COQ enzyme complex, composed of at least COQ3, COQ4, COQ5, COQ6, COQ7 and COQ9. Interacts with PYURF; the interaction is direct, stabilizes COQ5 protein and associates PYURF with COQ enzyme complex.</text>
</comment>
<feature type="binding site" evidence="6">
    <location>
        <position position="150"/>
    </location>
    <ligand>
        <name>S-adenosyl-L-methionine</name>
        <dbReference type="ChEBI" id="CHEBI:59789"/>
    </ligand>
</feature>
<dbReference type="CTD" id="84274"/>
<protein>
    <recommendedName>
        <fullName evidence="6">2-methoxy-6-polyprenyl-1,4-benzoquinol methylase, mitochondrial</fullName>
        <ecNumber evidence="6">2.1.1.201</ecNumber>
    </recommendedName>
    <alternativeName>
        <fullName evidence="6">Ubiquinone biosynthesis methyltransferase COQ5</fullName>
    </alternativeName>
</protein>
<comment type="function">
    <text evidence="6">Methyltransferase required for the conversion of 2-polyprenyl-6-methoxy-1,4-benzoquinol (DDMQH2) to 2-polyprenyl-3-methyl-6-methoxy-1,4-benzoquinol (DMQH2).</text>
</comment>
<dbReference type="NCBIfam" id="TIGR01934">
    <property type="entry name" value="MenG_MenH_UbiE"/>
    <property type="match status" value="1"/>
</dbReference>
<evidence type="ECO:0000256" key="6">
    <source>
        <dbReference type="HAMAP-Rule" id="MF_03191"/>
    </source>
</evidence>
<gene>
    <name evidence="8" type="primary">LOC100900883</name>
</gene>
<evidence type="ECO:0000313" key="7">
    <source>
        <dbReference type="Proteomes" id="UP000694867"/>
    </source>
</evidence>
<dbReference type="Proteomes" id="UP000694867">
    <property type="component" value="Unplaced"/>
</dbReference>
<dbReference type="Pfam" id="PF01209">
    <property type="entry name" value="Ubie_methyltran"/>
    <property type="match status" value="1"/>
</dbReference>
<comment type="subcellular location">
    <subcellularLocation>
        <location evidence="6">Mitochondrion inner membrane</location>
        <topology evidence="6">Peripheral membrane protein</topology>
        <orientation evidence="6">Matrix side</orientation>
    </subcellularLocation>
</comment>
<keyword evidence="3 6" id="KW-0831">Ubiquinone biosynthesis</keyword>
<accession>A0AAJ6QRZ3</accession>